<dbReference type="SMART" id="SM00283">
    <property type="entry name" value="MA"/>
    <property type="match status" value="1"/>
</dbReference>
<dbReference type="CDD" id="cd06225">
    <property type="entry name" value="HAMP"/>
    <property type="match status" value="1"/>
</dbReference>
<protein>
    <recommendedName>
        <fullName evidence="11">Methyl-accepting chemotaxis protein</fullName>
    </recommendedName>
</protein>
<evidence type="ECO:0000313" key="10">
    <source>
        <dbReference type="Proteomes" id="UP000245362"/>
    </source>
</evidence>
<dbReference type="GO" id="GO:0016020">
    <property type="term" value="C:membrane"/>
    <property type="evidence" value="ECO:0007669"/>
    <property type="project" value="UniProtKB-SubCell"/>
</dbReference>
<dbReference type="GO" id="GO:0006935">
    <property type="term" value="P:chemotaxis"/>
    <property type="evidence" value="ECO:0007669"/>
    <property type="project" value="UniProtKB-ARBA"/>
</dbReference>
<dbReference type="PROSITE" id="PS50885">
    <property type="entry name" value="HAMP"/>
    <property type="match status" value="1"/>
</dbReference>
<comment type="caution">
    <text evidence="9">The sequence shown here is derived from an EMBL/GenBank/DDBJ whole genome shotgun (WGS) entry which is preliminary data.</text>
</comment>
<evidence type="ECO:0000256" key="2">
    <source>
        <dbReference type="ARBA" id="ARBA00023224"/>
    </source>
</evidence>
<evidence type="ECO:0000313" key="9">
    <source>
        <dbReference type="EMBL" id="PWI32305.1"/>
    </source>
</evidence>
<dbReference type="Pfam" id="PF16591">
    <property type="entry name" value="HBM"/>
    <property type="match status" value="1"/>
</dbReference>
<keyword evidence="2 4" id="KW-0807">Transducer</keyword>
<gene>
    <name evidence="9" type="ORF">DI392_16675</name>
</gene>
<accession>A0A2U3B6G0</accession>
<evidence type="ECO:0000259" key="6">
    <source>
        <dbReference type="PROSITE" id="PS50111"/>
    </source>
</evidence>
<proteinExistence type="inferred from homology"/>
<keyword evidence="5" id="KW-1133">Transmembrane helix</keyword>
<evidence type="ECO:0000256" key="3">
    <source>
        <dbReference type="ARBA" id="ARBA00029447"/>
    </source>
</evidence>
<dbReference type="InterPro" id="IPR003660">
    <property type="entry name" value="HAMP_dom"/>
</dbReference>
<feature type="domain" description="HAMP" evidence="7">
    <location>
        <begin position="320"/>
        <end position="372"/>
    </location>
</feature>
<keyword evidence="5" id="KW-0812">Transmembrane</keyword>
<dbReference type="SMART" id="SM01358">
    <property type="entry name" value="HBM"/>
    <property type="match status" value="1"/>
</dbReference>
<comment type="similarity">
    <text evidence="3">Belongs to the methyl-accepting chemotaxis (MCP) protein family.</text>
</comment>
<feature type="transmembrane region" description="Helical" evidence="5">
    <location>
        <begin position="12"/>
        <end position="33"/>
    </location>
</feature>
<dbReference type="PROSITE" id="PS50111">
    <property type="entry name" value="CHEMOTAXIS_TRANSDUC_2"/>
    <property type="match status" value="1"/>
</dbReference>
<dbReference type="Gene3D" id="1.10.287.950">
    <property type="entry name" value="Methyl-accepting chemotaxis protein"/>
    <property type="match status" value="1"/>
</dbReference>
<organism evidence="9 10">
    <name type="scientific">Vibrio albus</name>
    <dbReference type="NCBI Taxonomy" id="2200953"/>
    <lineage>
        <taxon>Bacteria</taxon>
        <taxon>Pseudomonadati</taxon>
        <taxon>Pseudomonadota</taxon>
        <taxon>Gammaproteobacteria</taxon>
        <taxon>Vibrionales</taxon>
        <taxon>Vibrionaceae</taxon>
        <taxon>Vibrio</taxon>
    </lineage>
</organism>
<dbReference type="FunFam" id="1.10.287.950:FF:000001">
    <property type="entry name" value="Methyl-accepting chemotaxis sensory transducer"/>
    <property type="match status" value="1"/>
</dbReference>
<sequence length="649" mass="71008">MFKDLKLGVKISAGFALILALLSIVITISMLALNDSDKGVTLYRSLSQHTNLLGKVQANMLMVRMNMKDYLITQDKEDLKLFSSYLSTMKSELQDVRTKVENKEQKLLLSDIHSSIEAYDNAFHSVIKLIDQQNNIHDNQLVPSGGLMYKTINDIISSTYQSDSNDIIYQATFVREKMLHGRLFVVKFLQSNKESDFKIALNNINSELGKEIKALNEKINDNDLQDLLDQFKQANKHYIQGMHDFYNITKERNHIVTDTLDVIGPKIAEEVESVKLSMMKEQNAIGSELKSKTNNSVHLTLGLSVIAILMGIGAAYLLTIYITKPIHKAVGLANQLAQGDLTINVGTTSKDETGLLLGAIQNTATNLKQMVTTISKASIELATASEELATVTEQTSQGIAKQEQETDMVATAMTEMTTTVHDVAGNASSAADAANQADQKALAGTETVDLAISLITSLSENVNHSSEKLNEVQREVINIGSILDVIRDISEQTNLLALNAAIEAARAGEQGRGFAVVADEVRNLAARTHNSTSEIQNIIEVLNVSTQSTVEVMDQGKNQANECVEQASNVSAALQAIAESITVINDMNMQIASASEQQSTVAEDINQNIVNVKNIAEENTVASDQTRSSSYEIARLADDLNQLVVQFRV</sequence>
<comment type="subcellular location">
    <subcellularLocation>
        <location evidence="1">Membrane</location>
    </subcellularLocation>
</comment>
<feature type="transmembrane region" description="Helical" evidence="5">
    <location>
        <begin position="299"/>
        <end position="322"/>
    </location>
</feature>
<dbReference type="SMART" id="SM00304">
    <property type="entry name" value="HAMP"/>
    <property type="match status" value="1"/>
</dbReference>
<dbReference type="OrthoDB" id="9795078at2"/>
<dbReference type="PANTHER" id="PTHR32089:SF120">
    <property type="entry name" value="METHYL-ACCEPTING CHEMOTAXIS PROTEIN TLPQ"/>
    <property type="match status" value="1"/>
</dbReference>
<keyword evidence="10" id="KW-1185">Reference proteome</keyword>
<dbReference type="EMBL" id="QFWT01000010">
    <property type="protein sequence ID" value="PWI32305.1"/>
    <property type="molecule type" value="Genomic_DNA"/>
</dbReference>
<dbReference type="RefSeq" id="WP_109320826.1">
    <property type="nucleotide sequence ID" value="NZ_QFWT01000010.1"/>
</dbReference>
<dbReference type="PANTHER" id="PTHR32089">
    <property type="entry name" value="METHYL-ACCEPTING CHEMOTAXIS PROTEIN MCPB"/>
    <property type="match status" value="1"/>
</dbReference>
<dbReference type="InterPro" id="IPR032255">
    <property type="entry name" value="HBM"/>
</dbReference>
<evidence type="ECO:0000259" key="8">
    <source>
        <dbReference type="PROSITE" id="PS51753"/>
    </source>
</evidence>
<evidence type="ECO:0008006" key="11">
    <source>
        <dbReference type="Google" id="ProtNLM"/>
    </source>
</evidence>
<feature type="domain" description="HBM" evidence="8">
    <location>
        <begin position="45"/>
        <end position="286"/>
    </location>
</feature>
<dbReference type="Proteomes" id="UP000245362">
    <property type="component" value="Unassembled WGS sequence"/>
</dbReference>
<reference evidence="9 10" key="1">
    <citation type="submission" date="2018-05" db="EMBL/GenBank/DDBJ databases">
        <title>Vibrio limimaris sp. nov., isolated from marine sediment.</title>
        <authorList>
            <person name="Li C.-M."/>
        </authorList>
    </citation>
    <scope>NUCLEOTIDE SEQUENCE [LARGE SCALE GENOMIC DNA]</scope>
    <source>
        <strain evidence="9 10">E4404</strain>
    </source>
</reference>
<dbReference type="InterPro" id="IPR004089">
    <property type="entry name" value="MCPsignal_dom"/>
</dbReference>
<evidence type="ECO:0000256" key="1">
    <source>
        <dbReference type="ARBA" id="ARBA00004370"/>
    </source>
</evidence>
<dbReference type="Pfam" id="PF00672">
    <property type="entry name" value="HAMP"/>
    <property type="match status" value="1"/>
</dbReference>
<keyword evidence="5" id="KW-0472">Membrane</keyword>
<dbReference type="CDD" id="cd11386">
    <property type="entry name" value="MCP_signal"/>
    <property type="match status" value="1"/>
</dbReference>
<dbReference type="GO" id="GO:0007165">
    <property type="term" value="P:signal transduction"/>
    <property type="evidence" value="ECO:0007669"/>
    <property type="project" value="UniProtKB-KW"/>
</dbReference>
<evidence type="ECO:0000256" key="5">
    <source>
        <dbReference type="SAM" id="Phobius"/>
    </source>
</evidence>
<evidence type="ECO:0000259" key="7">
    <source>
        <dbReference type="PROSITE" id="PS50885"/>
    </source>
</evidence>
<dbReference type="AlphaFoldDB" id="A0A2U3B6G0"/>
<name>A0A2U3B6G0_9VIBR</name>
<evidence type="ECO:0000256" key="4">
    <source>
        <dbReference type="PROSITE-ProRule" id="PRU00284"/>
    </source>
</evidence>
<dbReference type="Pfam" id="PF00015">
    <property type="entry name" value="MCPsignal"/>
    <property type="match status" value="1"/>
</dbReference>
<dbReference type="SUPFAM" id="SSF58104">
    <property type="entry name" value="Methyl-accepting chemotaxis protein (MCP) signaling domain"/>
    <property type="match status" value="1"/>
</dbReference>
<feature type="domain" description="Methyl-accepting transducer" evidence="6">
    <location>
        <begin position="377"/>
        <end position="613"/>
    </location>
</feature>
<dbReference type="PROSITE" id="PS51753">
    <property type="entry name" value="HBM"/>
    <property type="match status" value="1"/>
</dbReference>